<evidence type="ECO:0000313" key="2">
    <source>
        <dbReference type="Proteomes" id="UP001056035"/>
    </source>
</evidence>
<dbReference type="RefSeq" id="WP_254573375.1">
    <property type="nucleotide sequence ID" value="NZ_CP098502.1"/>
</dbReference>
<sequence>MKAVPDETLDTIVLSGTPDEVRQRCAERWAGVYEHILRWPPAFAGMDGVRAVIDTFARPRPTGAWAVARAATHRAYATRLPAAERRQQLLQAAGRVLAHGGYPALTMEAVAL</sequence>
<proteinExistence type="predicted"/>
<reference evidence="1 2" key="1">
    <citation type="submission" date="2022-06" db="EMBL/GenBank/DDBJ databases">
        <title>Paraconexibacter antarcticus.</title>
        <authorList>
            <person name="Kim C.S."/>
        </authorList>
    </citation>
    <scope>NUCLEOTIDE SEQUENCE [LARGE SCALE GENOMIC DNA]</scope>
    <source>
        <strain evidence="1 2">02-257</strain>
    </source>
</reference>
<dbReference type="EMBL" id="CP098502">
    <property type="protein sequence ID" value="UTI66709.1"/>
    <property type="molecule type" value="Genomic_DNA"/>
</dbReference>
<dbReference type="Proteomes" id="UP001056035">
    <property type="component" value="Chromosome"/>
</dbReference>
<keyword evidence="2" id="KW-1185">Reference proteome</keyword>
<protein>
    <submittedName>
        <fullName evidence="1">Uncharacterized protein</fullName>
    </submittedName>
</protein>
<organism evidence="1 2">
    <name type="scientific">Paraconexibacter antarcticus</name>
    <dbReference type="NCBI Taxonomy" id="2949664"/>
    <lineage>
        <taxon>Bacteria</taxon>
        <taxon>Bacillati</taxon>
        <taxon>Actinomycetota</taxon>
        <taxon>Thermoleophilia</taxon>
        <taxon>Solirubrobacterales</taxon>
        <taxon>Paraconexibacteraceae</taxon>
        <taxon>Paraconexibacter</taxon>
    </lineage>
</organism>
<gene>
    <name evidence="1" type="ORF">NBH00_10980</name>
</gene>
<evidence type="ECO:0000313" key="1">
    <source>
        <dbReference type="EMBL" id="UTI66709.1"/>
    </source>
</evidence>
<dbReference type="Gene3D" id="1.10.357.10">
    <property type="entry name" value="Tetracycline Repressor, domain 2"/>
    <property type="match status" value="1"/>
</dbReference>
<accession>A0ABY5DYS1</accession>
<name>A0ABY5DYS1_9ACTN</name>